<feature type="domain" description="Reverse transcriptase RNase H-like" evidence="8">
    <location>
        <begin position="51"/>
        <end position="131"/>
    </location>
</feature>
<evidence type="ECO:0000256" key="6">
    <source>
        <dbReference type="ARBA" id="ARBA00022918"/>
    </source>
</evidence>
<keyword evidence="6" id="KW-0695">RNA-directed DNA polymerase</keyword>
<evidence type="ECO:0000313" key="10">
    <source>
        <dbReference type="Proteomes" id="UP000325315"/>
    </source>
</evidence>
<protein>
    <submittedName>
        <fullName evidence="9">Integrase, catalytic core</fullName>
    </submittedName>
</protein>
<keyword evidence="3" id="KW-0540">Nuclease</keyword>
<reference evidence="10" key="1">
    <citation type="journal article" date="2019" name="Plant Biotechnol. J.">
        <title>Genome sequencing of the Australian wild diploid species Gossypium australe highlights disease resistance and delayed gland morphogenesis.</title>
        <authorList>
            <person name="Cai Y."/>
            <person name="Cai X."/>
            <person name="Wang Q."/>
            <person name="Wang P."/>
            <person name="Zhang Y."/>
            <person name="Cai C."/>
            <person name="Xu Y."/>
            <person name="Wang K."/>
            <person name="Zhou Z."/>
            <person name="Wang C."/>
            <person name="Geng S."/>
            <person name="Li B."/>
            <person name="Dong Q."/>
            <person name="Hou Y."/>
            <person name="Wang H."/>
            <person name="Ai P."/>
            <person name="Liu Z."/>
            <person name="Yi F."/>
            <person name="Sun M."/>
            <person name="An G."/>
            <person name="Cheng J."/>
            <person name="Zhang Y."/>
            <person name="Shi Q."/>
            <person name="Xie Y."/>
            <person name="Shi X."/>
            <person name="Chang Y."/>
            <person name="Huang F."/>
            <person name="Chen Y."/>
            <person name="Hong S."/>
            <person name="Mi L."/>
            <person name="Sun Q."/>
            <person name="Zhang L."/>
            <person name="Zhou B."/>
            <person name="Peng R."/>
            <person name="Zhang X."/>
            <person name="Liu F."/>
        </authorList>
    </citation>
    <scope>NUCLEOTIDE SEQUENCE [LARGE SCALE GENOMIC DNA]</scope>
    <source>
        <strain evidence="10">cv. PA1801</strain>
    </source>
</reference>
<dbReference type="PANTHER" id="PTHR34072">
    <property type="entry name" value="ENZYMATIC POLYPROTEIN-RELATED"/>
    <property type="match status" value="1"/>
</dbReference>
<dbReference type="InterPro" id="IPR043502">
    <property type="entry name" value="DNA/RNA_pol_sf"/>
</dbReference>
<dbReference type="Proteomes" id="UP000325315">
    <property type="component" value="Unassembled WGS sequence"/>
</dbReference>
<gene>
    <name evidence="9" type="ORF">EPI10_005382</name>
</gene>
<dbReference type="OrthoDB" id="415724at2759"/>
<dbReference type="GO" id="GO:0016787">
    <property type="term" value="F:hydrolase activity"/>
    <property type="evidence" value="ECO:0007669"/>
    <property type="project" value="UniProtKB-KW"/>
</dbReference>
<keyword evidence="7" id="KW-0472">Membrane</keyword>
<dbReference type="PANTHER" id="PTHR34072:SF59">
    <property type="entry name" value="CCHC-TYPE INTEGRASE"/>
    <property type="match status" value="1"/>
</dbReference>
<organism evidence="9 10">
    <name type="scientific">Gossypium australe</name>
    <dbReference type="NCBI Taxonomy" id="47621"/>
    <lineage>
        <taxon>Eukaryota</taxon>
        <taxon>Viridiplantae</taxon>
        <taxon>Streptophyta</taxon>
        <taxon>Embryophyta</taxon>
        <taxon>Tracheophyta</taxon>
        <taxon>Spermatophyta</taxon>
        <taxon>Magnoliopsida</taxon>
        <taxon>eudicotyledons</taxon>
        <taxon>Gunneridae</taxon>
        <taxon>Pentapetalae</taxon>
        <taxon>rosids</taxon>
        <taxon>malvids</taxon>
        <taxon>Malvales</taxon>
        <taxon>Malvaceae</taxon>
        <taxon>Malvoideae</taxon>
        <taxon>Gossypium</taxon>
    </lineage>
</organism>
<dbReference type="InterPro" id="IPR043128">
    <property type="entry name" value="Rev_trsase/Diguanyl_cyclase"/>
</dbReference>
<keyword evidence="5" id="KW-0378">Hydrolase</keyword>
<keyword evidence="1" id="KW-0808">Transferase</keyword>
<proteinExistence type="predicted"/>
<dbReference type="GO" id="GO:0004519">
    <property type="term" value="F:endonuclease activity"/>
    <property type="evidence" value="ECO:0007669"/>
    <property type="project" value="UniProtKB-KW"/>
</dbReference>
<feature type="transmembrane region" description="Helical" evidence="7">
    <location>
        <begin position="6"/>
        <end position="25"/>
    </location>
</feature>
<dbReference type="GO" id="GO:0003964">
    <property type="term" value="F:RNA-directed DNA polymerase activity"/>
    <property type="evidence" value="ECO:0007669"/>
    <property type="project" value="UniProtKB-KW"/>
</dbReference>
<evidence type="ECO:0000256" key="5">
    <source>
        <dbReference type="ARBA" id="ARBA00022801"/>
    </source>
</evidence>
<keyword evidence="2" id="KW-0548">Nucleotidyltransferase</keyword>
<evidence type="ECO:0000259" key="8">
    <source>
        <dbReference type="Pfam" id="PF17917"/>
    </source>
</evidence>
<dbReference type="SUPFAM" id="SSF56672">
    <property type="entry name" value="DNA/RNA polymerases"/>
    <property type="match status" value="1"/>
</dbReference>
<dbReference type="EMBL" id="SMMG02000002">
    <property type="protein sequence ID" value="KAA3483190.1"/>
    <property type="molecule type" value="Genomic_DNA"/>
</dbReference>
<evidence type="ECO:0000313" key="9">
    <source>
        <dbReference type="EMBL" id="KAA3483190.1"/>
    </source>
</evidence>
<dbReference type="Pfam" id="PF17917">
    <property type="entry name" value="RT_RNaseH"/>
    <property type="match status" value="1"/>
</dbReference>
<evidence type="ECO:0000256" key="7">
    <source>
        <dbReference type="SAM" id="Phobius"/>
    </source>
</evidence>
<evidence type="ECO:0000256" key="1">
    <source>
        <dbReference type="ARBA" id="ARBA00022679"/>
    </source>
</evidence>
<keyword evidence="7" id="KW-0812">Transmembrane</keyword>
<sequence>MFPKFVIFWVWLGFSLITVPLTKLLRNDFPFRWTNKQQTSFKKLKAMLTQGKEYVVYSDASYTGLGCVLMQGGKLKQHKCKYPTHVLELVALVFALKIWMHYLYRENCYIYTDYKSLKYLLTLKELNLSVIEYQLGKANVVEDALSRKQTTGLRAMLARLSLVNDGGLLP</sequence>
<evidence type="ECO:0000256" key="4">
    <source>
        <dbReference type="ARBA" id="ARBA00022759"/>
    </source>
</evidence>
<dbReference type="InterPro" id="IPR041373">
    <property type="entry name" value="RT_RNaseH"/>
</dbReference>
<comment type="caution">
    <text evidence="9">The sequence shown here is derived from an EMBL/GenBank/DDBJ whole genome shotgun (WGS) entry which is preliminary data.</text>
</comment>
<dbReference type="Gene3D" id="3.30.70.270">
    <property type="match status" value="1"/>
</dbReference>
<evidence type="ECO:0000256" key="3">
    <source>
        <dbReference type="ARBA" id="ARBA00022722"/>
    </source>
</evidence>
<name>A0A5B6WN60_9ROSI</name>
<dbReference type="AlphaFoldDB" id="A0A5B6WN60"/>
<keyword evidence="4" id="KW-0255">Endonuclease</keyword>
<accession>A0A5B6WN60</accession>
<evidence type="ECO:0000256" key="2">
    <source>
        <dbReference type="ARBA" id="ARBA00022695"/>
    </source>
</evidence>
<keyword evidence="10" id="KW-1185">Reference proteome</keyword>
<keyword evidence="7" id="KW-1133">Transmembrane helix</keyword>